<dbReference type="Pfam" id="PF12833">
    <property type="entry name" value="HTH_18"/>
    <property type="match status" value="1"/>
</dbReference>
<evidence type="ECO:0000259" key="4">
    <source>
        <dbReference type="PROSITE" id="PS01124"/>
    </source>
</evidence>
<dbReference type="InterPro" id="IPR018060">
    <property type="entry name" value="HTH_AraC"/>
</dbReference>
<keyword evidence="6" id="KW-1185">Reference proteome</keyword>
<dbReference type="InterPro" id="IPR009057">
    <property type="entry name" value="Homeodomain-like_sf"/>
</dbReference>
<dbReference type="SMART" id="SM00342">
    <property type="entry name" value="HTH_ARAC"/>
    <property type="match status" value="1"/>
</dbReference>
<dbReference type="RefSeq" id="WP_190302840.1">
    <property type="nucleotide sequence ID" value="NZ_JACOIJ010000039.1"/>
</dbReference>
<protein>
    <submittedName>
        <fullName evidence="5">Helix-turn-helix transcriptional regulator</fullName>
    </submittedName>
</protein>
<feature type="domain" description="HTH araC/xylS-type" evidence="4">
    <location>
        <begin position="198"/>
        <end position="296"/>
    </location>
</feature>
<dbReference type="SUPFAM" id="SSF46689">
    <property type="entry name" value="Homeodomain-like"/>
    <property type="match status" value="2"/>
</dbReference>
<comment type="caution">
    <text evidence="5">The sequence shown here is derived from an EMBL/GenBank/DDBJ whole genome shotgun (WGS) entry which is preliminary data.</text>
</comment>
<dbReference type="Gene3D" id="1.10.10.60">
    <property type="entry name" value="Homeodomain-like"/>
    <property type="match status" value="2"/>
</dbReference>
<keyword evidence="1" id="KW-0805">Transcription regulation</keyword>
<accession>A0ABR7YHK8</accession>
<dbReference type="PROSITE" id="PS01124">
    <property type="entry name" value="HTH_ARAC_FAMILY_2"/>
    <property type="match status" value="1"/>
</dbReference>
<dbReference type="EMBL" id="JACOIJ010000039">
    <property type="protein sequence ID" value="MBD1430808.1"/>
    <property type="molecule type" value="Genomic_DNA"/>
</dbReference>
<reference evidence="5 6" key="1">
    <citation type="submission" date="2020-08" db="EMBL/GenBank/DDBJ databases">
        <title>Sphingobacterium sp. DN04309 isolated from aquaculture water.</title>
        <authorList>
            <person name="Zhang M."/>
        </authorList>
    </citation>
    <scope>NUCLEOTIDE SEQUENCE [LARGE SCALE GENOMIC DNA]</scope>
    <source>
        <strain evidence="5 6">DN04309</strain>
    </source>
</reference>
<dbReference type="PRINTS" id="PR00032">
    <property type="entry name" value="HTHARAC"/>
</dbReference>
<dbReference type="PANTHER" id="PTHR47893:SF1">
    <property type="entry name" value="REGULATORY PROTEIN PCHR"/>
    <property type="match status" value="1"/>
</dbReference>
<proteinExistence type="predicted"/>
<dbReference type="Proteomes" id="UP000651271">
    <property type="component" value="Unassembled WGS sequence"/>
</dbReference>
<dbReference type="PANTHER" id="PTHR47893">
    <property type="entry name" value="REGULATORY PROTEIN PCHR"/>
    <property type="match status" value="1"/>
</dbReference>
<dbReference type="InterPro" id="IPR053142">
    <property type="entry name" value="PchR_regulatory_protein"/>
</dbReference>
<evidence type="ECO:0000256" key="2">
    <source>
        <dbReference type="ARBA" id="ARBA00023125"/>
    </source>
</evidence>
<name>A0ABR7YHK8_9SPHI</name>
<keyword evidence="3" id="KW-0804">Transcription</keyword>
<sequence>MTESGKNASQSEIVDPLNGLELEISLNSFQIELHYVIFDGLSSSIIASPVNGFLNILFPSSSSPCISPYFVKDNSYVIRGGENILHPIQMGDSVEWKNMYGNNVAIALFVPKDLLRDFQQKFEAEKHRFENGLLTKSDNRIALAINQILDLAKRKHQLNNLRIQALLIEALVHQIEGLYAENDKRELILNKNHYDKIIQVKSIIDKDLSKNHTIPELARLVGTNEQYLKKYFKQHFGKTVMNYITERKMEHAKELIMTGEYRVVDVARMTGYKHSTHFTTAFKKYFGFIPNSLRYSFLVAQEGVQHVISEIEGFIGML</sequence>
<evidence type="ECO:0000313" key="5">
    <source>
        <dbReference type="EMBL" id="MBD1430808.1"/>
    </source>
</evidence>
<dbReference type="InterPro" id="IPR020449">
    <property type="entry name" value="Tscrpt_reg_AraC-type_HTH"/>
</dbReference>
<evidence type="ECO:0000313" key="6">
    <source>
        <dbReference type="Proteomes" id="UP000651271"/>
    </source>
</evidence>
<evidence type="ECO:0000256" key="1">
    <source>
        <dbReference type="ARBA" id="ARBA00023015"/>
    </source>
</evidence>
<gene>
    <name evidence="5" type="ORF">H8B04_14790</name>
</gene>
<keyword evidence="2" id="KW-0238">DNA-binding</keyword>
<evidence type="ECO:0000256" key="3">
    <source>
        <dbReference type="ARBA" id="ARBA00023163"/>
    </source>
</evidence>
<organism evidence="5 6">
    <name type="scientific">Sphingobacterium litopenaei</name>
    <dbReference type="NCBI Taxonomy" id="2763500"/>
    <lineage>
        <taxon>Bacteria</taxon>
        <taxon>Pseudomonadati</taxon>
        <taxon>Bacteroidota</taxon>
        <taxon>Sphingobacteriia</taxon>
        <taxon>Sphingobacteriales</taxon>
        <taxon>Sphingobacteriaceae</taxon>
        <taxon>Sphingobacterium</taxon>
    </lineage>
</organism>